<dbReference type="SUPFAM" id="SSF56300">
    <property type="entry name" value="Metallo-dependent phosphatases"/>
    <property type="match status" value="1"/>
</dbReference>
<dbReference type="HAMAP" id="MF_02044">
    <property type="entry name" value="Mre11"/>
    <property type="match status" value="1"/>
</dbReference>
<evidence type="ECO:0000256" key="9">
    <source>
        <dbReference type="HAMAP-Rule" id="MF_02044"/>
    </source>
</evidence>
<name>A0A7J3M1X7_ARCFL</name>
<evidence type="ECO:0000256" key="3">
    <source>
        <dbReference type="ARBA" id="ARBA00022759"/>
    </source>
</evidence>
<accession>A0A7J3M1X7</accession>
<feature type="binding site" evidence="9">
    <location>
        <position position="10"/>
    </location>
    <ligand>
        <name>Mn(2+)</name>
        <dbReference type="ChEBI" id="CHEBI:29035"/>
        <label>1</label>
    </ligand>
</feature>
<feature type="binding site" evidence="9">
    <location>
        <position position="49"/>
    </location>
    <ligand>
        <name>Mn(2+)</name>
        <dbReference type="ChEBI" id="CHEBI:29035"/>
        <label>1</label>
    </ligand>
</feature>
<dbReference type="InterPro" id="IPR032885">
    <property type="entry name" value="Mre11_archaea-type"/>
</dbReference>
<dbReference type="EC" id="3.1.-.-" evidence="9"/>
<keyword evidence="6 9" id="KW-0269">Exonuclease</keyword>
<comment type="cofactor">
    <cofactor evidence="9">
        <name>Mn(2+)</name>
        <dbReference type="ChEBI" id="CHEBI:29035"/>
    </cofactor>
    <text evidence="9">Binds 2 manganese ions per subunit.</text>
</comment>
<feature type="binding site" evidence="9">
    <location>
        <position position="49"/>
    </location>
    <ligand>
        <name>Mn(2+)</name>
        <dbReference type="ChEBI" id="CHEBI:29035"/>
        <label>2</label>
    </ligand>
</feature>
<evidence type="ECO:0000256" key="1">
    <source>
        <dbReference type="ARBA" id="ARBA00022722"/>
    </source>
</evidence>
<feature type="binding site" evidence="9">
    <location>
        <position position="84"/>
    </location>
    <ligand>
        <name>Mn(2+)</name>
        <dbReference type="ChEBI" id="CHEBI:29035"/>
        <label>2</label>
    </ligand>
</feature>
<feature type="binding site" evidence="9">
    <location>
        <position position="199"/>
    </location>
    <ligand>
        <name>Mn(2+)</name>
        <dbReference type="ChEBI" id="CHEBI:29035"/>
        <label>2</label>
    </ligand>
</feature>
<protein>
    <recommendedName>
        <fullName evidence="9">DNA double-strand break repair protein Mre11</fullName>
        <ecNumber evidence="9">3.1.-.-</ecNumber>
    </recommendedName>
</protein>
<dbReference type="InterPro" id="IPR004843">
    <property type="entry name" value="Calcineurin-like_PHP"/>
</dbReference>
<gene>
    <name evidence="9" type="primary">mre11</name>
    <name evidence="11" type="ORF">ENT52_04440</name>
</gene>
<dbReference type="Gene3D" id="3.60.21.10">
    <property type="match status" value="1"/>
</dbReference>
<comment type="activity regulation">
    <text evidence="9">Nuclease activity is regulated by Rad50.</text>
</comment>
<organism evidence="11">
    <name type="scientific">Archaeoglobus fulgidus</name>
    <dbReference type="NCBI Taxonomy" id="2234"/>
    <lineage>
        <taxon>Archaea</taxon>
        <taxon>Methanobacteriati</taxon>
        <taxon>Methanobacteriota</taxon>
        <taxon>Archaeoglobi</taxon>
        <taxon>Archaeoglobales</taxon>
        <taxon>Archaeoglobaceae</taxon>
        <taxon>Archaeoglobus</taxon>
    </lineage>
</organism>
<evidence type="ECO:0000256" key="4">
    <source>
        <dbReference type="ARBA" id="ARBA00022763"/>
    </source>
</evidence>
<evidence type="ECO:0000256" key="2">
    <source>
        <dbReference type="ARBA" id="ARBA00022723"/>
    </source>
</evidence>
<dbReference type="GO" id="GO:0008408">
    <property type="term" value="F:3'-5' exonuclease activity"/>
    <property type="evidence" value="ECO:0007669"/>
    <property type="project" value="UniProtKB-UniRule"/>
</dbReference>
<feature type="binding site" evidence="9">
    <location>
        <position position="168"/>
    </location>
    <ligand>
        <name>Mn(2+)</name>
        <dbReference type="ChEBI" id="CHEBI:29035"/>
        <label>2</label>
    </ligand>
</feature>
<comment type="similarity">
    <text evidence="9">Belongs to the MRE11/RAD32 family.</text>
</comment>
<dbReference type="InterPro" id="IPR041796">
    <property type="entry name" value="Mre11_N"/>
</dbReference>
<evidence type="ECO:0000256" key="7">
    <source>
        <dbReference type="ARBA" id="ARBA00023204"/>
    </source>
</evidence>
<evidence type="ECO:0000259" key="10">
    <source>
        <dbReference type="Pfam" id="PF00149"/>
    </source>
</evidence>
<evidence type="ECO:0000256" key="8">
    <source>
        <dbReference type="ARBA" id="ARBA00023211"/>
    </source>
</evidence>
<feature type="domain" description="Calcineurin-like phosphoesterase" evidence="10">
    <location>
        <begin position="1"/>
        <end position="201"/>
    </location>
</feature>
<dbReference type="Pfam" id="PF00149">
    <property type="entry name" value="Metallophos"/>
    <property type="match status" value="1"/>
</dbReference>
<feature type="active site" description="Proton donor" evidence="9">
    <location>
        <position position="85"/>
    </location>
</feature>
<keyword evidence="2 9" id="KW-0479">Metal-binding</keyword>
<dbReference type="CDD" id="cd00840">
    <property type="entry name" value="MPP_Mre11_N"/>
    <property type="match status" value="1"/>
</dbReference>
<dbReference type="InterPro" id="IPR050535">
    <property type="entry name" value="DNA_Repair-Maintenance_Comp"/>
</dbReference>
<keyword evidence="4 9" id="KW-0227">DNA damage</keyword>
<comment type="function">
    <text evidence="9">Part of the Rad50/Mre11 complex, which is involved in the early steps of DNA double-strand break (DSB) repair. The complex may facilitate opening of the processed DNA ends to aid in the recruitment of HerA and NurA. Mre11 binds to DSB ends and has both double-stranded 3'-5' exonuclease activity and single-stranded endonuclease activity.</text>
</comment>
<dbReference type="GO" id="GO:0000403">
    <property type="term" value="F:Y-form DNA binding"/>
    <property type="evidence" value="ECO:0007669"/>
    <property type="project" value="UniProtKB-UniRule"/>
</dbReference>
<dbReference type="GO" id="GO:0030145">
    <property type="term" value="F:manganese ion binding"/>
    <property type="evidence" value="ECO:0007669"/>
    <property type="project" value="UniProtKB-UniRule"/>
</dbReference>
<keyword evidence="1 9" id="KW-0540">Nuclease</keyword>
<feature type="binding site" evidence="9">
    <location>
        <position position="201"/>
    </location>
    <ligand>
        <name>Mn(2+)</name>
        <dbReference type="ChEBI" id="CHEBI:29035"/>
        <label>1</label>
    </ligand>
</feature>
<dbReference type="PANTHER" id="PTHR30337">
    <property type="entry name" value="COMPONENT OF ATP-DEPENDENT DSDNA EXONUCLEASE"/>
    <property type="match status" value="1"/>
</dbReference>
<comment type="subunit">
    <text evidence="9">Homodimer. Forms a heterotetramer composed of two Mre11 subunits and two Rad50 subunits.</text>
</comment>
<keyword evidence="3 9" id="KW-0255">Endonuclease</keyword>
<keyword evidence="8 9" id="KW-0464">Manganese</keyword>
<dbReference type="PANTHER" id="PTHR30337:SF0">
    <property type="entry name" value="NUCLEASE SBCCD SUBUNIT D"/>
    <property type="match status" value="1"/>
</dbReference>
<dbReference type="GO" id="GO:0006302">
    <property type="term" value="P:double-strand break repair"/>
    <property type="evidence" value="ECO:0007669"/>
    <property type="project" value="UniProtKB-UniRule"/>
</dbReference>
<feature type="binding site" evidence="9">
    <location>
        <position position="8"/>
    </location>
    <ligand>
        <name>Mn(2+)</name>
        <dbReference type="ChEBI" id="CHEBI:29035"/>
        <label>1</label>
    </ligand>
</feature>
<proteinExistence type="inferred from homology"/>
<evidence type="ECO:0000256" key="6">
    <source>
        <dbReference type="ARBA" id="ARBA00022839"/>
    </source>
</evidence>
<keyword evidence="5 9" id="KW-0378">Hydrolase</keyword>
<reference evidence="11" key="1">
    <citation type="journal article" date="2020" name="mSystems">
        <title>Genome- and Community-Level Interaction Insights into Carbon Utilization and Element Cycling Functions of Hydrothermarchaeota in Hydrothermal Sediment.</title>
        <authorList>
            <person name="Zhou Z."/>
            <person name="Liu Y."/>
            <person name="Xu W."/>
            <person name="Pan J."/>
            <person name="Luo Z.H."/>
            <person name="Li M."/>
        </authorList>
    </citation>
    <scope>NUCLEOTIDE SEQUENCE [LARGE SCALE GENOMIC DNA]</scope>
    <source>
        <strain evidence="11">SpSt-587</strain>
    </source>
</reference>
<dbReference type="GO" id="GO:0045027">
    <property type="term" value="F:DNA end binding"/>
    <property type="evidence" value="ECO:0007669"/>
    <property type="project" value="UniProtKB-UniRule"/>
</dbReference>
<keyword evidence="7 9" id="KW-0234">DNA repair</keyword>
<dbReference type="InterPro" id="IPR029052">
    <property type="entry name" value="Metallo-depent_PP-like"/>
</dbReference>
<dbReference type="EMBL" id="DSYZ01000089">
    <property type="protein sequence ID" value="HGT82957.1"/>
    <property type="molecule type" value="Genomic_DNA"/>
</dbReference>
<dbReference type="GO" id="GO:0004519">
    <property type="term" value="F:endonuclease activity"/>
    <property type="evidence" value="ECO:0007669"/>
    <property type="project" value="UniProtKB-UniRule"/>
</dbReference>
<dbReference type="AlphaFoldDB" id="A0A7J3M1X7"/>
<sequence length="413" mass="47793">MKFAHFADLHLGYEQYNLPWRAEDFATAFKNAVKIAISEKVDFAIIAGDLFHRSVPNPKTLNDAIEALSAFKENGIPVFAVEGNHDKSIREMSAYNLLENLGLLNVLGFRRERVESDNVTSVKVENVYLVKGVYKDVEIVGDKHRTKWQLEKFLPLMKPEGKSILVLHQSVKEVVDFLDISWDLTIDQLPEAKYYALGHVHMHRERKIGDAYLVYPGSIERYDSREASSFFFYKDRLEVKNGESKGFCIVENFKPRFVEVETRDLYAISIDAEKRIEAEKKFFEVLNKLNSSAIAVVKITCSEHMDSKKILELALSRLRHAEINFKRREIEEISRFVSENEFFSDFEMKLLDILREEDETSIKSAIDFIKERFSIDEVKREAQIAGDKDRASEGKKEEKKEVGKKVKTLLDFI</sequence>
<evidence type="ECO:0000256" key="5">
    <source>
        <dbReference type="ARBA" id="ARBA00022801"/>
    </source>
</evidence>
<comment type="caution">
    <text evidence="11">The sequence shown here is derived from an EMBL/GenBank/DDBJ whole genome shotgun (WGS) entry which is preliminary data.</text>
</comment>
<evidence type="ECO:0000313" key="11">
    <source>
        <dbReference type="EMBL" id="HGT82957.1"/>
    </source>
</evidence>